<dbReference type="InterPro" id="IPR003593">
    <property type="entry name" value="AAA+_ATPase"/>
</dbReference>
<reference evidence="2 3" key="1">
    <citation type="submission" date="2024-09" db="EMBL/GenBank/DDBJ databases">
        <authorList>
            <person name="Sun Q."/>
            <person name="Mori K."/>
        </authorList>
    </citation>
    <scope>NUCLEOTIDE SEQUENCE [LARGE SCALE GENOMIC DNA]</scope>
    <source>
        <strain evidence="2 3">NCAIM B.02604</strain>
    </source>
</reference>
<sequence>MSVDTSHTSTFGVWDALIGQPATFEQLRGEVMRGAPTHAWLFTGPPGSGRSVAARAFAAALVCREERPEDKGCGQCHPCRSILADAHPDVSVYATEEVQYRIEEVREWLELAYRRPATAPWRVIIVEDADRMTERTTNVLLKAIEEPPAHTLWLLCAPSPADVLVTIRSRCRPVRLQIPPVEAITALLVKEGHAPEIAAQAVRLSQAHVGVARWLAEQPAAMQRRLKIAALPLQARSVAAATALAQDLVATTTEEATASSTDRNERELAALKHSMGLAPDENVPPKLRSYFKELEENHKRRNRRALNDALDRAMVDVASFFRDCLSLQLGTGAALVNEELMPNLGNYAAATTPTHALTCIDAITVARERIQSNVPHQLAMEALAVNFVPENRR</sequence>
<dbReference type="Pfam" id="PF13177">
    <property type="entry name" value="DNA_pol3_delta2"/>
    <property type="match status" value="1"/>
</dbReference>
<dbReference type="EMBL" id="JBHLUB010000029">
    <property type="protein sequence ID" value="MFC0582268.1"/>
    <property type="molecule type" value="Genomic_DNA"/>
</dbReference>
<dbReference type="Gene3D" id="3.40.50.300">
    <property type="entry name" value="P-loop containing nucleotide triphosphate hydrolases"/>
    <property type="match status" value="1"/>
</dbReference>
<dbReference type="PANTHER" id="PTHR11669:SF8">
    <property type="entry name" value="DNA POLYMERASE III SUBUNIT DELTA"/>
    <property type="match status" value="1"/>
</dbReference>
<comment type="caution">
    <text evidence="2">The sequence shown here is derived from an EMBL/GenBank/DDBJ whole genome shotgun (WGS) entry which is preliminary data.</text>
</comment>
<dbReference type="RefSeq" id="WP_377459300.1">
    <property type="nucleotide sequence ID" value="NZ_JBHLUB010000029.1"/>
</dbReference>
<name>A0ABV6PAX6_9MICC</name>
<evidence type="ECO:0000313" key="2">
    <source>
        <dbReference type="EMBL" id="MFC0582268.1"/>
    </source>
</evidence>
<organism evidence="2 3">
    <name type="scientific">Micrococcoides hystricis</name>
    <dbReference type="NCBI Taxonomy" id="1572761"/>
    <lineage>
        <taxon>Bacteria</taxon>
        <taxon>Bacillati</taxon>
        <taxon>Actinomycetota</taxon>
        <taxon>Actinomycetes</taxon>
        <taxon>Micrococcales</taxon>
        <taxon>Micrococcaceae</taxon>
        <taxon>Micrococcoides</taxon>
    </lineage>
</organism>
<dbReference type="Proteomes" id="UP001589862">
    <property type="component" value="Unassembled WGS sequence"/>
</dbReference>
<keyword evidence="2" id="KW-0548">Nucleotidyltransferase</keyword>
<keyword evidence="2" id="KW-0808">Transferase</keyword>
<feature type="domain" description="AAA+ ATPase" evidence="1">
    <location>
        <begin position="36"/>
        <end position="179"/>
    </location>
</feature>
<dbReference type="SUPFAM" id="SSF52540">
    <property type="entry name" value="P-loop containing nucleoside triphosphate hydrolases"/>
    <property type="match status" value="1"/>
</dbReference>
<dbReference type="PANTHER" id="PTHR11669">
    <property type="entry name" value="REPLICATION FACTOR C / DNA POLYMERASE III GAMMA-TAU SUBUNIT"/>
    <property type="match status" value="1"/>
</dbReference>
<accession>A0ABV6PAX6</accession>
<dbReference type="NCBIfam" id="NF005926">
    <property type="entry name" value="PRK07940.1"/>
    <property type="match status" value="1"/>
</dbReference>
<proteinExistence type="predicted"/>
<dbReference type="InterPro" id="IPR050238">
    <property type="entry name" value="DNA_Rep/Repair_Clamp_Loader"/>
</dbReference>
<dbReference type="SMART" id="SM00382">
    <property type="entry name" value="AAA"/>
    <property type="match status" value="1"/>
</dbReference>
<dbReference type="InterPro" id="IPR027417">
    <property type="entry name" value="P-loop_NTPase"/>
</dbReference>
<evidence type="ECO:0000259" key="1">
    <source>
        <dbReference type="SMART" id="SM00382"/>
    </source>
</evidence>
<keyword evidence="3" id="KW-1185">Reference proteome</keyword>
<dbReference type="InterPro" id="IPR004622">
    <property type="entry name" value="DNA_pol_HolB"/>
</dbReference>
<gene>
    <name evidence="2" type="ORF">ACFFFR_07735</name>
</gene>
<protein>
    <submittedName>
        <fullName evidence="2">DNA polymerase III subunit delta</fullName>
        <ecNumber evidence="2">2.7.7.7</ecNumber>
    </submittedName>
</protein>
<dbReference type="GO" id="GO:0003887">
    <property type="term" value="F:DNA-directed DNA polymerase activity"/>
    <property type="evidence" value="ECO:0007669"/>
    <property type="project" value="UniProtKB-EC"/>
</dbReference>
<dbReference type="EC" id="2.7.7.7" evidence="2"/>
<dbReference type="NCBIfam" id="TIGR00678">
    <property type="entry name" value="holB"/>
    <property type="match status" value="1"/>
</dbReference>
<evidence type="ECO:0000313" key="3">
    <source>
        <dbReference type="Proteomes" id="UP001589862"/>
    </source>
</evidence>